<dbReference type="InterPro" id="IPR004399">
    <property type="entry name" value="HMP/HMP-P_kinase_dom"/>
</dbReference>
<dbReference type="InterPro" id="IPR029056">
    <property type="entry name" value="Ribokinase-like"/>
</dbReference>
<dbReference type="GO" id="GO:0009228">
    <property type="term" value="P:thiamine biosynthetic process"/>
    <property type="evidence" value="ECO:0007669"/>
    <property type="project" value="UniProtKB-KW"/>
</dbReference>
<dbReference type="CDD" id="cd19365">
    <property type="entry name" value="TenA_C-like"/>
    <property type="match status" value="1"/>
</dbReference>
<evidence type="ECO:0000256" key="20">
    <source>
        <dbReference type="ARBA" id="ARBA00043176"/>
    </source>
</evidence>
<comment type="similarity">
    <text evidence="5">Belongs to the ThiD family.</text>
</comment>
<evidence type="ECO:0000256" key="15">
    <source>
        <dbReference type="ARBA" id="ARBA00022777"/>
    </source>
</evidence>
<gene>
    <name evidence="24" type="primary">thiD</name>
    <name evidence="24" type="ORF">KHB02_20110</name>
</gene>
<keyword evidence="14" id="KW-0547">Nucleotide-binding</keyword>
<evidence type="ECO:0000256" key="2">
    <source>
        <dbReference type="ARBA" id="ARBA00000565"/>
    </source>
</evidence>
<dbReference type="AlphaFoldDB" id="A0A942YAW9"/>
<evidence type="ECO:0000256" key="9">
    <source>
        <dbReference type="ARBA" id="ARBA00012684"/>
    </source>
</evidence>
<reference evidence="24" key="1">
    <citation type="submission" date="2021-05" db="EMBL/GenBank/DDBJ databases">
        <title>Novel Bacillus species.</title>
        <authorList>
            <person name="Liu G."/>
        </authorList>
    </citation>
    <scope>NUCLEOTIDE SEQUENCE</scope>
    <source>
        <strain evidence="24">FJAT-50051</strain>
    </source>
</reference>
<evidence type="ECO:0000256" key="8">
    <source>
        <dbReference type="ARBA" id="ARBA00012135"/>
    </source>
</evidence>
<dbReference type="GO" id="GO:0005524">
    <property type="term" value="F:ATP binding"/>
    <property type="evidence" value="ECO:0007669"/>
    <property type="project" value="UniProtKB-KW"/>
</dbReference>
<dbReference type="GO" id="GO:0005829">
    <property type="term" value="C:cytosol"/>
    <property type="evidence" value="ECO:0007669"/>
    <property type="project" value="TreeGrafter"/>
</dbReference>
<evidence type="ECO:0000256" key="13">
    <source>
        <dbReference type="ARBA" id="ARBA00022679"/>
    </source>
</evidence>
<organism evidence="24">
    <name type="scientific">Neobacillus citreus</name>
    <dbReference type="NCBI Taxonomy" id="2833578"/>
    <lineage>
        <taxon>Bacteria</taxon>
        <taxon>Bacillati</taxon>
        <taxon>Bacillota</taxon>
        <taxon>Bacilli</taxon>
        <taxon>Bacillales</taxon>
        <taxon>Bacillaceae</taxon>
        <taxon>Neobacillus</taxon>
    </lineage>
</organism>
<dbReference type="EC" id="3.5.99.2" evidence="9"/>
<keyword evidence="16" id="KW-0067">ATP-binding</keyword>
<evidence type="ECO:0000256" key="3">
    <source>
        <dbReference type="ARBA" id="ARBA00001881"/>
    </source>
</evidence>
<dbReference type="SUPFAM" id="SSF53613">
    <property type="entry name" value="Ribokinase-like"/>
    <property type="match status" value="1"/>
</dbReference>
<accession>A0A942YAW9</accession>
<comment type="subunit">
    <text evidence="7">Homotetramer.</text>
</comment>
<evidence type="ECO:0000256" key="7">
    <source>
        <dbReference type="ARBA" id="ARBA00011881"/>
    </source>
</evidence>
<evidence type="ECO:0000313" key="24">
    <source>
        <dbReference type="EMBL" id="MBS4183699.1"/>
    </source>
</evidence>
<dbReference type="NCBIfam" id="TIGR00097">
    <property type="entry name" value="HMP-P_kinase"/>
    <property type="match status" value="1"/>
</dbReference>
<evidence type="ECO:0000256" key="14">
    <source>
        <dbReference type="ARBA" id="ARBA00022741"/>
    </source>
</evidence>
<dbReference type="CDD" id="cd01169">
    <property type="entry name" value="HMPP_kinase"/>
    <property type="match status" value="1"/>
</dbReference>
<dbReference type="EMBL" id="JAGYPE010000003">
    <property type="protein sequence ID" value="MBS4183699.1"/>
    <property type="molecule type" value="Genomic_DNA"/>
</dbReference>
<keyword evidence="13 24" id="KW-0808">Transferase</keyword>
<evidence type="ECO:0000256" key="19">
    <source>
        <dbReference type="ARBA" id="ARBA00042102"/>
    </source>
</evidence>
<sequence length="531" mass="54304">MTAVPRVLSIAGTDPTGGAGVQADLKAIAAHDGYGMAVVTALVAQNTHGVRSVHVPDVAFLREQLDAVSDDVRVDAVKTGMLGTADVVRAVTAWLTRHRPPVVVVDPVMVATSGDRLLAADASDALAGLFAVADLLTPNRSELRVLADLAGGATGDPVRDALLVAGTWDVLVLAKGGHDDGPTSDDVLVAPDGRCRTFSAPRVATTNTHGTGCSLSSAIATLVARHGDWEVAVGAAKRWLTVALEHADALDVGSGTGPVDHGAVVRAALPPVSYTEAWWVDAADVLQDTIGCSFLTRLADGTLDPDVFAGYLAQDVHYLRAYQRHLGTLAARTEGAESAFWAAAAQGCADEARDLHHRRLAGTHAEDPVHPVCAGYLAHLQAASDTGSAAVLAAAVLPCFQVYAWVGTQLRPVSAGGGPRAAAAAGALPSVAGVAAAAVDGPGVGSADGGPGVAEHPYADWVAAYRDPVFAASSAEATRWVEEAAHAATPAERGRMARASRVSTEWELAFFRMPLTLAGAGAGAGAGDFTR</sequence>
<dbReference type="Gene3D" id="3.40.1190.20">
    <property type="match status" value="1"/>
</dbReference>
<dbReference type="InterPro" id="IPR013749">
    <property type="entry name" value="PM/HMP-P_kinase-1"/>
</dbReference>
<dbReference type="PANTHER" id="PTHR20858">
    <property type="entry name" value="PHOSPHOMETHYLPYRIMIDINE KINASE"/>
    <property type="match status" value="1"/>
</dbReference>
<comment type="catalytic activity">
    <reaction evidence="2">
        <text>4-amino-2-methyl-5-(phosphooxymethyl)pyrimidine + ATP = 4-amino-2-methyl-5-(diphosphooxymethyl)pyrimidine + ADP</text>
        <dbReference type="Rhea" id="RHEA:19893"/>
        <dbReference type="ChEBI" id="CHEBI:30616"/>
        <dbReference type="ChEBI" id="CHEBI:57841"/>
        <dbReference type="ChEBI" id="CHEBI:58354"/>
        <dbReference type="ChEBI" id="CHEBI:456216"/>
        <dbReference type="EC" id="2.7.4.7"/>
    </reaction>
</comment>
<evidence type="ECO:0000256" key="4">
    <source>
        <dbReference type="ARBA" id="ARBA00004769"/>
    </source>
</evidence>
<dbReference type="GO" id="GO:0008902">
    <property type="term" value="F:hydroxymethylpyrimidine kinase activity"/>
    <property type="evidence" value="ECO:0007669"/>
    <property type="project" value="UniProtKB-EC"/>
</dbReference>
<dbReference type="EC" id="2.7.4.7" evidence="10"/>
<evidence type="ECO:0000259" key="22">
    <source>
        <dbReference type="Pfam" id="PF03070"/>
    </source>
</evidence>
<dbReference type="PANTHER" id="PTHR20858:SF17">
    <property type="entry name" value="HYDROXYMETHYLPYRIMIDINE_PHOSPHOMETHYLPYRIMIDINE KINASE THI20-RELATED"/>
    <property type="match status" value="1"/>
</dbReference>
<evidence type="ECO:0000259" key="23">
    <source>
        <dbReference type="Pfam" id="PF08543"/>
    </source>
</evidence>
<dbReference type="Pfam" id="PF08543">
    <property type="entry name" value="Phos_pyr_kin"/>
    <property type="match status" value="1"/>
</dbReference>
<feature type="domain" description="Pyridoxamine kinase/Phosphomethylpyrimidine kinase" evidence="23">
    <location>
        <begin position="14"/>
        <end position="260"/>
    </location>
</feature>
<dbReference type="SUPFAM" id="SSF48613">
    <property type="entry name" value="Heme oxygenase-like"/>
    <property type="match status" value="1"/>
</dbReference>
<evidence type="ECO:0000256" key="16">
    <source>
        <dbReference type="ARBA" id="ARBA00022840"/>
    </source>
</evidence>
<dbReference type="Pfam" id="PF03070">
    <property type="entry name" value="TENA_THI-4"/>
    <property type="match status" value="1"/>
</dbReference>
<evidence type="ECO:0000256" key="5">
    <source>
        <dbReference type="ARBA" id="ARBA00009879"/>
    </source>
</evidence>
<keyword evidence="15 24" id="KW-0418">Kinase</keyword>
<keyword evidence="17" id="KW-0784">Thiamine biosynthesis</keyword>
<evidence type="ECO:0000256" key="11">
    <source>
        <dbReference type="ARBA" id="ARBA00013647"/>
    </source>
</evidence>
<evidence type="ECO:0000256" key="6">
    <source>
        <dbReference type="ARBA" id="ARBA00010264"/>
    </source>
</evidence>
<evidence type="ECO:0000256" key="17">
    <source>
        <dbReference type="ARBA" id="ARBA00022977"/>
    </source>
</evidence>
<evidence type="ECO:0000256" key="10">
    <source>
        <dbReference type="ARBA" id="ARBA00012963"/>
    </source>
</evidence>
<comment type="pathway">
    <text evidence="4">Cofactor biosynthesis; thiamine diphosphate biosynthesis; 4-amino-2-methyl-5-diphosphomethylpyrimidine from 5-amino-1-(5-phospho-D-ribosyl)imidazole: step 3/3.</text>
</comment>
<dbReference type="InterPro" id="IPR016084">
    <property type="entry name" value="Haem_Oase-like_multi-hlx"/>
</dbReference>
<dbReference type="Gene3D" id="1.20.910.10">
    <property type="entry name" value="Heme oxygenase-like"/>
    <property type="match status" value="1"/>
</dbReference>
<evidence type="ECO:0000256" key="21">
    <source>
        <dbReference type="ARBA" id="ARBA00048337"/>
    </source>
</evidence>
<comment type="caution">
    <text evidence="24">The sequence shown here is derived from an EMBL/GenBank/DDBJ whole genome shotgun (WGS) entry which is preliminary data.</text>
</comment>
<evidence type="ECO:0000256" key="1">
    <source>
        <dbReference type="ARBA" id="ARBA00000151"/>
    </source>
</evidence>
<dbReference type="InterPro" id="IPR004305">
    <property type="entry name" value="Thiaminase-2/PQQC"/>
</dbReference>
<evidence type="ECO:0000256" key="12">
    <source>
        <dbReference type="ARBA" id="ARBA00019161"/>
    </source>
</evidence>
<feature type="domain" description="Thiaminase-2/PQQC" evidence="22">
    <location>
        <begin position="294"/>
        <end position="513"/>
    </location>
</feature>
<dbReference type="FunFam" id="3.40.1190.20:FF:000003">
    <property type="entry name" value="Phosphomethylpyrimidine kinase ThiD"/>
    <property type="match status" value="1"/>
</dbReference>
<dbReference type="EC" id="2.7.1.49" evidence="8"/>
<dbReference type="GO" id="GO:0050334">
    <property type="term" value="F:thiaminase activity"/>
    <property type="evidence" value="ECO:0007669"/>
    <property type="project" value="UniProtKB-EC"/>
</dbReference>
<evidence type="ECO:0000256" key="18">
    <source>
        <dbReference type="ARBA" id="ARBA00037917"/>
    </source>
</evidence>
<comment type="catalytic activity">
    <reaction evidence="21">
        <text>thiamine + H2O = 5-(2-hydroxyethyl)-4-methylthiazole + 4-amino-5-hydroxymethyl-2-methylpyrimidine + H(+)</text>
        <dbReference type="Rhea" id="RHEA:17509"/>
        <dbReference type="ChEBI" id="CHEBI:15377"/>
        <dbReference type="ChEBI" id="CHEBI:15378"/>
        <dbReference type="ChEBI" id="CHEBI:16892"/>
        <dbReference type="ChEBI" id="CHEBI:17957"/>
        <dbReference type="ChEBI" id="CHEBI:18385"/>
        <dbReference type="EC" id="3.5.99.2"/>
    </reaction>
</comment>
<dbReference type="GO" id="GO:0008972">
    <property type="term" value="F:phosphomethylpyrimidine kinase activity"/>
    <property type="evidence" value="ECO:0007669"/>
    <property type="project" value="UniProtKB-EC"/>
</dbReference>
<comment type="similarity">
    <text evidence="6">Belongs to the TenA family.</text>
</comment>
<proteinExistence type="inferred from homology"/>
<comment type="catalytic activity">
    <reaction evidence="3">
        <text>4-amino-5-aminomethyl-2-methylpyrimidine + H2O = 4-amino-5-hydroxymethyl-2-methylpyrimidine + NH4(+)</text>
        <dbReference type="Rhea" id="RHEA:31799"/>
        <dbReference type="ChEBI" id="CHEBI:15377"/>
        <dbReference type="ChEBI" id="CHEBI:16892"/>
        <dbReference type="ChEBI" id="CHEBI:28938"/>
        <dbReference type="ChEBI" id="CHEBI:63416"/>
        <dbReference type="EC" id="3.5.99.2"/>
    </reaction>
</comment>
<name>A0A942YAW9_9BACI</name>
<protein>
    <recommendedName>
        <fullName evidence="11">Aminopyrimidine aminohydrolase</fullName>
        <ecNumber evidence="8">2.7.1.49</ecNumber>
        <ecNumber evidence="10">2.7.4.7</ecNumber>
        <ecNumber evidence="9">3.5.99.2</ecNumber>
    </recommendedName>
    <alternativeName>
        <fullName evidence="19">Hydroxymethylpyrimidine kinase</fullName>
    </alternativeName>
    <alternativeName>
        <fullName evidence="20">Hydroxymethylpyrimidine phosphate kinase</fullName>
    </alternativeName>
    <alternativeName>
        <fullName evidence="12">Hydroxymethylpyrimidine/phosphomethylpyrimidine kinase</fullName>
    </alternativeName>
</protein>
<comment type="pathway">
    <text evidence="18">Cofactor biosynthesis; thiamine diphosphate biosynthesis; 4-amino-2-methyl-5-diphosphomethylpyrimidine from 5-amino-1-(5-phospho-D-ribosyl)imidazole: step 2/3.</text>
</comment>
<comment type="catalytic activity">
    <reaction evidence="1">
        <text>4-amino-5-hydroxymethyl-2-methylpyrimidine + ATP = 4-amino-2-methyl-5-(phosphooxymethyl)pyrimidine + ADP + H(+)</text>
        <dbReference type="Rhea" id="RHEA:23096"/>
        <dbReference type="ChEBI" id="CHEBI:15378"/>
        <dbReference type="ChEBI" id="CHEBI:16892"/>
        <dbReference type="ChEBI" id="CHEBI:30616"/>
        <dbReference type="ChEBI" id="CHEBI:58354"/>
        <dbReference type="ChEBI" id="CHEBI:456216"/>
        <dbReference type="EC" id="2.7.1.49"/>
    </reaction>
</comment>